<dbReference type="GO" id="GO:0004197">
    <property type="term" value="F:cysteine-type endopeptidase activity"/>
    <property type="evidence" value="ECO:0007669"/>
    <property type="project" value="InterPro"/>
</dbReference>
<dbReference type="SUPFAM" id="SSF52129">
    <property type="entry name" value="Caspase-like"/>
    <property type="match status" value="1"/>
</dbReference>
<reference evidence="2" key="1">
    <citation type="submission" date="2020-10" db="EMBL/GenBank/DDBJ databases">
        <authorList>
            <person name="Castelo-Branco R."/>
            <person name="Eusebio N."/>
            <person name="Adriana R."/>
            <person name="Vieira A."/>
            <person name="Brugerolle De Fraissinette N."/>
            <person name="Rezende De Castro R."/>
            <person name="Schneider M.P."/>
            <person name="Vasconcelos V."/>
            <person name="Leao P.N."/>
        </authorList>
    </citation>
    <scope>NUCLEOTIDE SEQUENCE</scope>
    <source>
        <strain evidence="2">LEGE 06105</strain>
    </source>
</reference>
<dbReference type="InterPro" id="IPR011189">
    <property type="entry name" value="UCP_caspase_lke"/>
</dbReference>
<accession>A0A8J7K347</accession>
<name>A0A8J7K347_9CYAN</name>
<keyword evidence="3" id="KW-1185">Reference proteome</keyword>
<dbReference type="RefSeq" id="WP_193923617.1">
    <property type="nucleotide sequence ID" value="NZ_JADEWL010000103.1"/>
</dbReference>
<feature type="domain" description="Peptidase C14 caspase" evidence="1">
    <location>
        <begin position="41"/>
        <end position="284"/>
    </location>
</feature>
<dbReference type="InterPro" id="IPR050452">
    <property type="entry name" value="Metacaspase"/>
</dbReference>
<proteinExistence type="predicted"/>
<dbReference type="AlphaFoldDB" id="A0A8J7K347"/>
<dbReference type="EMBL" id="JADEWL010000103">
    <property type="protein sequence ID" value="MBE9215506.1"/>
    <property type="molecule type" value="Genomic_DNA"/>
</dbReference>
<sequence>MKRRIFLQRIGSILAVLGISEMQWWTKVGRLQQALADSTPRKLALLVGINQYPQIPTLKGCLTDVELQRELLIYRFGFQPSDILSLTNKQATREGIENAFVEHLVKQTKPGDVVVFHFSGYGSRIKIKSLLGGIENALIPVDGNPVIKEDEKIANYILEDTLLLMMQSLASESVTAILDTSYYNYNQSTISQPIGCKIRSWNTSLEAQFLAEEIEFQKQLTKKIAADKLSILLASNFNSKDLAKEIVFPDFSAGLFTYALTQHLWETTSANTIQTSLSRVGSSMLSLGSFQEPVLLGNKNQSKILITDNLLSDSVLGGEGAVTAVEGDGKTVQLWLGGIPPQLLEYYGVNSRFTFYDPASPSTTALVLRNRNGLKAKATLKQVNDNQITPQVGQLVRETVRVLPKDINLKIALDDVSLERIERVDATSAFASIESVLTVIAGEQPADYLFAKLPKTEVPQVEANSLMGMSSSRYGLFTLGGELIPDTLGEEGEALKVAVYRLAPKLKILLAAKLWKLTQNEGSSGLSVKATLEIVDNKKTSSMIMQRQTRRALGMELSKKTNDVSSPGIPTVSPGSKIRYRVENTGDRPLYVILVGLNNSKNPIALYPWYKDKESAETNSKPELQQVIISPGESLIVPNSNIGFEWVISGPSFWYETQMIISTSPFIRTLKALQEGKHSTGDSQRISPLLNPLEVASSVLQDLNQASAKQTETQNFPADSWVWDVNHWTSFNFVFRVV</sequence>
<dbReference type="GO" id="GO:0005737">
    <property type="term" value="C:cytoplasm"/>
    <property type="evidence" value="ECO:0007669"/>
    <property type="project" value="TreeGrafter"/>
</dbReference>
<dbReference type="PIRSF" id="PIRSF007398">
    <property type="entry name" value="Sll0148_caspase"/>
    <property type="match status" value="1"/>
</dbReference>
<dbReference type="GO" id="GO:0006508">
    <property type="term" value="P:proteolysis"/>
    <property type="evidence" value="ECO:0007669"/>
    <property type="project" value="InterPro"/>
</dbReference>
<gene>
    <name evidence="2" type="ORF">IQ247_23050</name>
</gene>
<dbReference type="PANTHER" id="PTHR48104:SF30">
    <property type="entry name" value="METACASPASE-1"/>
    <property type="match status" value="1"/>
</dbReference>
<dbReference type="InterPro" id="IPR011600">
    <property type="entry name" value="Pept_C14_caspase"/>
</dbReference>
<comment type="caution">
    <text evidence="2">The sequence shown here is derived from an EMBL/GenBank/DDBJ whole genome shotgun (WGS) entry which is preliminary data.</text>
</comment>
<protein>
    <submittedName>
        <fullName evidence="2">Caspase family protein</fullName>
    </submittedName>
</protein>
<evidence type="ECO:0000313" key="2">
    <source>
        <dbReference type="EMBL" id="MBE9215506.1"/>
    </source>
</evidence>
<dbReference type="Proteomes" id="UP000620559">
    <property type="component" value="Unassembled WGS sequence"/>
</dbReference>
<dbReference type="Gene3D" id="3.40.50.1460">
    <property type="match status" value="1"/>
</dbReference>
<evidence type="ECO:0000313" key="3">
    <source>
        <dbReference type="Proteomes" id="UP000620559"/>
    </source>
</evidence>
<dbReference type="InterPro" id="IPR029030">
    <property type="entry name" value="Caspase-like_dom_sf"/>
</dbReference>
<organism evidence="2 3">
    <name type="scientific">Plectonema cf. radiosum LEGE 06105</name>
    <dbReference type="NCBI Taxonomy" id="945769"/>
    <lineage>
        <taxon>Bacteria</taxon>
        <taxon>Bacillati</taxon>
        <taxon>Cyanobacteriota</taxon>
        <taxon>Cyanophyceae</taxon>
        <taxon>Oscillatoriophycideae</taxon>
        <taxon>Oscillatoriales</taxon>
        <taxon>Microcoleaceae</taxon>
        <taxon>Plectonema</taxon>
    </lineage>
</organism>
<dbReference type="Pfam" id="PF00656">
    <property type="entry name" value="Peptidase_C14"/>
    <property type="match status" value="1"/>
</dbReference>
<dbReference type="PANTHER" id="PTHR48104">
    <property type="entry name" value="METACASPASE-4"/>
    <property type="match status" value="1"/>
</dbReference>
<evidence type="ECO:0000259" key="1">
    <source>
        <dbReference type="Pfam" id="PF00656"/>
    </source>
</evidence>